<evidence type="ECO:0000256" key="7">
    <source>
        <dbReference type="ARBA" id="ARBA00022989"/>
    </source>
</evidence>
<dbReference type="GO" id="GO:0012505">
    <property type="term" value="C:endomembrane system"/>
    <property type="evidence" value="ECO:0007669"/>
    <property type="project" value="UniProtKB-SubCell"/>
</dbReference>
<accession>A0A4S4KAT2</accession>
<keyword evidence="9 12" id="KW-0472">Membrane</keyword>
<keyword evidence="2" id="KW-0444">Lipid biosynthesis</keyword>
<dbReference type="EMBL" id="SGPJ01000363">
    <property type="protein sequence ID" value="THG95055.1"/>
    <property type="molecule type" value="Genomic_DNA"/>
</dbReference>
<keyword evidence="10" id="KW-0594">Phospholipid biosynthesis</keyword>
<keyword evidence="14" id="KW-1185">Reference proteome</keyword>
<dbReference type="GO" id="GO:0032259">
    <property type="term" value="P:methylation"/>
    <property type="evidence" value="ECO:0007669"/>
    <property type="project" value="UniProtKB-KW"/>
</dbReference>
<gene>
    <name evidence="13" type="ORF">EW026_g6526</name>
</gene>
<dbReference type="Proteomes" id="UP000309038">
    <property type="component" value="Unassembled WGS sequence"/>
</dbReference>
<name>A0A4S4KAT2_9APHY</name>
<comment type="subcellular location">
    <subcellularLocation>
        <location evidence="1">Endomembrane system</location>
        <topology evidence="1">Multi-pass membrane protein</topology>
    </subcellularLocation>
</comment>
<evidence type="ECO:0000256" key="9">
    <source>
        <dbReference type="ARBA" id="ARBA00023136"/>
    </source>
</evidence>
<keyword evidence="7 12" id="KW-1133">Transmembrane helix</keyword>
<evidence type="ECO:0000256" key="12">
    <source>
        <dbReference type="SAM" id="Phobius"/>
    </source>
</evidence>
<evidence type="ECO:0000256" key="4">
    <source>
        <dbReference type="ARBA" id="ARBA00022691"/>
    </source>
</evidence>
<organism evidence="13 14">
    <name type="scientific">Hermanssonia centrifuga</name>
    <dbReference type="NCBI Taxonomy" id="98765"/>
    <lineage>
        <taxon>Eukaryota</taxon>
        <taxon>Fungi</taxon>
        <taxon>Dikarya</taxon>
        <taxon>Basidiomycota</taxon>
        <taxon>Agaricomycotina</taxon>
        <taxon>Agaricomycetes</taxon>
        <taxon>Polyporales</taxon>
        <taxon>Meruliaceae</taxon>
        <taxon>Hermanssonia</taxon>
    </lineage>
</organism>
<keyword evidence="3" id="KW-0489">Methyltransferase</keyword>
<evidence type="ECO:0000256" key="5">
    <source>
        <dbReference type="ARBA" id="ARBA00022692"/>
    </source>
</evidence>
<evidence type="ECO:0000313" key="13">
    <source>
        <dbReference type="EMBL" id="THG95055.1"/>
    </source>
</evidence>
<dbReference type="PANTHER" id="PTHR32138:SF0">
    <property type="entry name" value="PHOSPHATIDYLETHANOLAMINE N-METHYLTRANSFERASE"/>
    <property type="match status" value="1"/>
</dbReference>
<dbReference type="GO" id="GO:0004608">
    <property type="term" value="F:phosphatidylethanolamine N-methyltransferase activity"/>
    <property type="evidence" value="ECO:0007669"/>
    <property type="project" value="TreeGrafter"/>
</dbReference>
<evidence type="ECO:0000313" key="14">
    <source>
        <dbReference type="Proteomes" id="UP000309038"/>
    </source>
</evidence>
<keyword evidence="5 12" id="KW-0812">Transmembrane</keyword>
<dbReference type="PANTHER" id="PTHR32138">
    <property type="entry name" value="PHOSPHATIDYLETHANOLAMINE N-METHYLTRANSFERASE"/>
    <property type="match status" value="1"/>
</dbReference>
<evidence type="ECO:0000256" key="10">
    <source>
        <dbReference type="ARBA" id="ARBA00023209"/>
    </source>
</evidence>
<dbReference type="UniPathway" id="UPA00753"/>
<evidence type="ECO:0000256" key="1">
    <source>
        <dbReference type="ARBA" id="ARBA00004127"/>
    </source>
</evidence>
<sequence length="476" mass="53774">MKRFSNWKSIYNTSMCMTYASFIGLALKTYSIPINWTVGNELLRHTLGAILIVVHIWATFEQYEVLGMFGWFFGDFFMDEFSAHLEYTGIYRYLNNPEIMSGAAFFGLALISGSKLVFTLAVIRHLSQLWFLSTVENPHMRKLYGDSLRSDAGFVKVIKKVARKNARLLESRAGRHAPEIKRVAKEVKGTFDKVYSETAEALEEFLAVSKPKISGVVQDTKVLLQQSRERLIISRVANDLSHYDSTKYHLSIIPSALDDSSSFHLGEPIRVKWTAPSHHSRRDWIGIYRVGANAHSQVTKVSSLGMWVPVHDEEWDGDIPLDLHRPNRPDVDSEGEVVFQADKLPWQCGTYEIRYHHAGKYNVMSMVGPIKIFVDKPATLDFQSVRSSLARIVPLCLDSDPSLIPLSCKASEDGITEVDGRDPDDFRFWSESQAKRISKAIVQAFGVELTREVIIADANLGALANRILVSRDLLSQ</sequence>
<proteinExistence type="predicted"/>
<evidence type="ECO:0000256" key="11">
    <source>
        <dbReference type="ARBA" id="ARBA00023264"/>
    </source>
</evidence>
<comment type="caution">
    <text evidence="13">The sequence shown here is derived from an EMBL/GenBank/DDBJ whole genome shotgun (WGS) entry which is preliminary data.</text>
</comment>
<keyword evidence="3" id="KW-0808">Transferase</keyword>
<keyword evidence="11" id="KW-1208">Phospholipid metabolism</keyword>
<protein>
    <recommendedName>
        <fullName evidence="15">Phosphatidylethanolamine N-methyltransferase</fullName>
    </recommendedName>
</protein>
<evidence type="ECO:0008006" key="15">
    <source>
        <dbReference type="Google" id="ProtNLM"/>
    </source>
</evidence>
<dbReference type="Gene3D" id="2.60.40.2840">
    <property type="match status" value="1"/>
</dbReference>
<dbReference type="AlphaFoldDB" id="A0A4S4KAT2"/>
<keyword evidence="8" id="KW-0443">Lipid metabolism</keyword>
<keyword evidence="4" id="KW-0949">S-adenosyl-L-methionine</keyword>
<evidence type="ECO:0000256" key="6">
    <source>
        <dbReference type="ARBA" id="ARBA00022824"/>
    </source>
</evidence>
<keyword evidence="6" id="KW-0256">Endoplasmic reticulum</keyword>
<evidence type="ECO:0000256" key="8">
    <source>
        <dbReference type="ARBA" id="ARBA00023098"/>
    </source>
</evidence>
<dbReference type="Pfam" id="PF04191">
    <property type="entry name" value="PEMT"/>
    <property type="match status" value="1"/>
</dbReference>
<dbReference type="GO" id="GO:0006656">
    <property type="term" value="P:phosphatidylcholine biosynthetic process"/>
    <property type="evidence" value="ECO:0007669"/>
    <property type="project" value="UniProtKB-UniPathway"/>
</dbReference>
<reference evidence="13 14" key="1">
    <citation type="submission" date="2019-02" db="EMBL/GenBank/DDBJ databases">
        <title>Genome sequencing of the rare red list fungi Phlebia centrifuga.</title>
        <authorList>
            <person name="Buettner E."/>
            <person name="Kellner H."/>
        </authorList>
    </citation>
    <scope>NUCLEOTIDE SEQUENCE [LARGE SCALE GENOMIC DNA]</scope>
    <source>
        <strain evidence="13 14">DSM 108282</strain>
    </source>
</reference>
<feature type="transmembrane region" description="Helical" evidence="12">
    <location>
        <begin position="99"/>
        <end position="123"/>
    </location>
</feature>
<evidence type="ECO:0000256" key="3">
    <source>
        <dbReference type="ARBA" id="ARBA00022603"/>
    </source>
</evidence>
<dbReference type="InterPro" id="IPR007318">
    <property type="entry name" value="Phopholipid_MeTrfase"/>
</dbReference>
<evidence type="ECO:0000256" key="2">
    <source>
        <dbReference type="ARBA" id="ARBA00022516"/>
    </source>
</evidence>